<reference evidence="4" key="1">
    <citation type="journal article" date="2011" name="Science">
        <title>The plant cell wall-decomposing machinery underlies the functional diversity of forest fungi.</title>
        <authorList>
            <person name="Eastwood D.C."/>
            <person name="Floudas D."/>
            <person name="Binder M."/>
            <person name="Majcherczyk A."/>
            <person name="Schneider P."/>
            <person name="Aerts A."/>
            <person name="Asiegbu F.O."/>
            <person name="Baker S.E."/>
            <person name="Barry K."/>
            <person name="Bendiksby M."/>
            <person name="Blumentritt M."/>
            <person name="Coutinho P.M."/>
            <person name="Cullen D."/>
            <person name="de Vries R.P."/>
            <person name="Gathman A."/>
            <person name="Goodell B."/>
            <person name="Henrissat B."/>
            <person name="Ihrmark K."/>
            <person name="Kauserud H."/>
            <person name="Kohler A."/>
            <person name="LaButti K."/>
            <person name="Lapidus A."/>
            <person name="Lavin J.L."/>
            <person name="Lee Y.-H."/>
            <person name="Lindquist E."/>
            <person name="Lilly W."/>
            <person name="Lucas S."/>
            <person name="Morin E."/>
            <person name="Murat C."/>
            <person name="Oguiza J.A."/>
            <person name="Park J."/>
            <person name="Pisabarro A.G."/>
            <person name="Riley R."/>
            <person name="Rosling A."/>
            <person name="Salamov A."/>
            <person name="Schmidt O."/>
            <person name="Schmutz J."/>
            <person name="Skrede I."/>
            <person name="Stenlid J."/>
            <person name="Wiebenga A."/>
            <person name="Xie X."/>
            <person name="Kuees U."/>
            <person name="Hibbett D.S."/>
            <person name="Hoffmeister D."/>
            <person name="Hoegberg N."/>
            <person name="Martin F."/>
            <person name="Grigoriev I.V."/>
            <person name="Watkinson S.C."/>
        </authorList>
    </citation>
    <scope>NUCLEOTIDE SEQUENCE [LARGE SCALE GENOMIC DNA]</scope>
    <source>
        <strain evidence="4">strain S7.3</strain>
    </source>
</reference>
<feature type="transmembrane region" description="Helical" evidence="1">
    <location>
        <begin position="137"/>
        <end position="159"/>
    </location>
</feature>
<keyword evidence="1" id="KW-1133">Transmembrane helix</keyword>
<evidence type="ECO:0000256" key="1">
    <source>
        <dbReference type="SAM" id="Phobius"/>
    </source>
</evidence>
<organism evidence="4">
    <name type="scientific">Serpula lacrymans var. lacrymans (strain S7.3)</name>
    <name type="common">Dry rot fungus</name>
    <dbReference type="NCBI Taxonomy" id="936435"/>
    <lineage>
        <taxon>Eukaryota</taxon>
        <taxon>Fungi</taxon>
        <taxon>Dikarya</taxon>
        <taxon>Basidiomycota</taxon>
        <taxon>Agaricomycotina</taxon>
        <taxon>Agaricomycetes</taxon>
        <taxon>Agaricomycetidae</taxon>
        <taxon>Boletales</taxon>
        <taxon>Coniophorineae</taxon>
        <taxon>Serpulaceae</taxon>
        <taxon>Serpula</taxon>
    </lineage>
</organism>
<feature type="transmembrane region" description="Helical" evidence="1">
    <location>
        <begin position="60"/>
        <end position="85"/>
    </location>
</feature>
<feature type="transmembrane region" description="Helical" evidence="1">
    <location>
        <begin position="220"/>
        <end position="242"/>
    </location>
</feature>
<name>F8QD87_SERL3</name>
<feature type="domain" description="DUF6533" evidence="2">
    <location>
        <begin position="19"/>
        <end position="64"/>
    </location>
</feature>
<dbReference type="eggNOG" id="ENOG502SWBR">
    <property type="taxonomic scope" value="Eukaryota"/>
</dbReference>
<keyword evidence="1" id="KW-0472">Membrane</keyword>
<dbReference type="HOGENOM" id="CLU_035509_11_1_1"/>
<keyword evidence="1" id="KW-0812">Transmembrane</keyword>
<dbReference type="OMA" id="CASAVNI"/>
<dbReference type="Pfam" id="PF20151">
    <property type="entry name" value="DUF6533"/>
    <property type="match status" value="1"/>
</dbReference>
<protein>
    <recommendedName>
        <fullName evidence="2">DUF6533 domain-containing protein</fullName>
    </recommendedName>
</protein>
<dbReference type="Proteomes" id="UP000008063">
    <property type="component" value="Unassembled WGS sequence"/>
</dbReference>
<gene>
    <name evidence="3" type="ORF">SERLA73DRAFT_189259</name>
</gene>
<dbReference type="EMBL" id="GL945491">
    <property type="protein sequence ID" value="EGN93558.1"/>
    <property type="molecule type" value="Genomic_DNA"/>
</dbReference>
<dbReference type="InterPro" id="IPR045340">
    <property type="entry name" value="DUF6533"/>
</dbReference>
<dbReference type="AlphaFoldDB" id="F8QD87"/>
<sequence length="304" mass="34513">MAALTNSLTFVSQLQITNYFNVACLVFWILDYCISFELEVRWVWGRKCDLARFVFTFSRYLPFINVVMTIYGAYLAAAVFSSLMVDTRRQPLYRTQTETVLPTTMVGIVGYLSSSIIAPEGLLVLRTYAFWEQSKKILAWLLVSGVVCLAVAFTLTSVIPNSLRSSTAKKCFFINYKTIAIQYAFIMLYECLLLSLTAYKTAKHYRVSKNVLVFVVYRDSMIYMGCIIVVSLVNAIGIATLPLGYSRLFFSLQFSMHSILASRILFNLRESDARLHNVDNSLCLAPMLSTVQFETPAQEEEGDR</sequence>
<dbReference type="InParanoid" id="F8QD87"/>
<evidence type="ECO:0000313" key="4">
    <source>
        <dbReference type="Proteomes" id="UP000008063"/>
    </source>
</evidence>
<evidence type="ECO:0000313" key="3">
    <source>
        <dbReference type="EMBL" id="EGN93558.1"/>
    </source>
</evidence>
<proteinExistence type="predicted"/>
<feature type="transmembrane region" description="Helical" evidence="1">
    <location>
        <begin position="179"/>
        <end position="199"/>
    </location>
</feature>
<feature type="transmembrane region" description="Helical" evidence="1">
    <location>
        <begin position="105"/>
        <end position="125"/>
    </location>
</feature>
<keyword evidence="4" id="KW-1185">Reference proteome</keyword>
<accession>F8QD87</accession>
<evidence type="ECO:0000259" key="2">
    <source>
        <dbReference type="Pfam" id="PF20151"/>
    </source>
</evidence>